<evidence type="ECO:0000313" key="3">
    <source>
        <dbReference type="EMBL" id="GGU79638.1"/>
    </source>
</evidence>
<reference evidence="2 4" key="2">
    <citation type="submission" date="2020-02" db="EMBL/GenBank/DDBJ databases">
        <title>Whole genome shotgun sequence of Streptomyces gougerotii NBRC 13043.</title>
        <authorList>
            <person name="Ichikawa N."/>
            <person name="Komaki H."/>
            <person name="Tamura T."/>
        </authorList>
    </citation>
    <scope>NUCLEOTIDE SEQUENCE [LARGE SCALE GENOMIC DNA]</scope>
    <source>
        <strain evidence="2 4">NBRC 13043</strain>
    </source>
</reference>
<evidence type="ECO:0000256" key="1">
    <source>
        <dbReference type="SAM" id="MobiDB-lite"/>
    </source>
</evidence>
<reference evidence="3" key="1">
    <citation type="journal article" date="2014" name="Int. J. Syst. Evol. Microbiol.">
        <title>Complete genome sequence of Corynebacterium casei LMG S-19264T (=DSM 44701T), isolated from a smear-ripened cheese.</title>
        <authorList>
            <consortium name="US DOE Joint Genome Institute (JGI-PGF)"/>
            <person name="Walter F."/>
            <person name="Albersmeier A."/>
            <person name="Kalinowski J."/>
            <person name="Ruckert C."/>
        </authorList>
    </citation>
    <scope>NUCLEOTIDE SEQUENCE</scope>
    <source>
        <strain evidence="3">JCM 4136</strain>
    </source>
</reference>
<protein>
    <recommendedName>
        <fullName evidence="6">Uridine kinase</fullName>
    </recommendedName>
</protein>
<comment type="caution">
    <text evidence="3">The sequence shown here is derived from an EMBL/GenBank/DDBJ whole genome shotgun (WGS) entry which is preliminary data.</text>
</comment>
<name>A0A8H9HTB5_9ACTN</name>
<gene>
    <name evidence="3" type="ORF">GCM10010227_37300</name>
    <name evidence="2" type="ORF">Sgou_55930</name>
</gene>
<dbReference type="SUPFAM" id="SSF52540">
    <property type="entry name" value="P-loop containing nucleoside triphosphate hydrolases"/>
    <property type="match status" value="1"/>
</dbReference>
<reference evidence="3" key="3">
    <citation type="submission" date="2020-09" db="EMBL/GenBank/DDBJ databases">
        <authorList>
            <person name="Sun Q."/>
            <person name="Ohkuma M."/>
        </authorList>
    </citation>
    <scope>NUCLEOTIDE SEQUENCE</scope>
    <source>
        <strain evidence="3">JCM 4136</strain>
    </source>
</reference>
<dbReference type="AlphaFoldDB" id="A0A8H9HTB5"/>
<feature type="compositionally biased region" description="Low complexity" evidence="1">
    <location>
        <begin position="45"/>
        <end position="54"/>
    </location>
</feature>
<evidence type="ECO:0008006" key="6">
    <source>
        <dbReference type="Google" id="ProtNLM"/>
    </source>
</evidence>
<dbReference type="Gene3D" id="3.40.50.300">
    <property type="entry name" value="P-loop containing nucleotide triphosphate hydrolases"/>
    <property type="match status" value="1"/>
</dbReference>
<organism evidence="3 5">
    <name type="scientific">Streptomyces gougerotii</name>
    <dbReference type="NCBI Taxonomy" id="53448"/>
    <lineage>
        <taxon>Bacteria</taxon>
        <taxon>Bacillati</taxon>
        <taxon>Actinomycetota</taxon>
        <taxon>Actinomycetes</taxon>
        <taxon>Kitasatosporales</taxon>
        <taxon>Streptomycetaceae</taxon>
        <taxon>Streptomyces</taxon>
        <taxon>Streptomyces diastaticus group</taxon>
    </lineage>
</organism>
<evidence type="ECO:0000313" key="5">
    <source>
        <dbReference type="Proteomes" id="UP000660975"/>
    </source>
</evidence>
<keyword evidence="4" id="KW-1185">Reference proteome</keyword>
<evidence type="ECO:0000313" key="2">
    <source>
        <dbReference type="EMBL" id="GFH80923.1"/>
    </source>
</evidence>
<feature type="region of interest" description="Disordered" evidence="1">
    <location>
        <begin position="264"/>
        <end position="284"/>
    </location>
</feature>
<evidence type="ECO:0000313" key="4">
    <source>
        <dbReference type="Proteomes" id="UP000480804"/>
    </source>
</evidence>
<sequence length="284" mass="30852">MHDKCPLWPVPQPFCQCSRLPGTDQYWPEPLASAPRRADPRPRPTRAAARAPGRTAPPAPSRRIRPPYAGAVRQDPAHQSGPAGPLPRLAAELRAAPPSLGPVRLVAVDGHAGSGKTTFAGRLAEALGGAPVLHLDDLASHEELFAWTARLRTQVLAPFSRGEEARYRPYDWRRRAFGPARPLPAAPVVLIEGVGAGRRAVRPVLARLLWMDVPALTAHLRGERRDGPEQAAFWRGWVPAERRHFASDPSRPFADTLVRHGAAEPALLSGPGRGHLDRRAGDRG</sequence>
<feature type="compositionally biased region" description="Basic and acidic residues" evidence="1">
    <location>
        <begin position="274"/>
        <end position="284"/>
    </location>
</feature>
<dbReference type="Proteomes" id="UP000480804">
    <property type="component" value="Unassembled WGS sequence"/>
</dbReference>
<accession>A0A8H9HTB5</accession>
<dbReference type="EMBL" id="BMSC01000011">
    <property type="protein sequence ID" value="GGU79638.1"/>
    <property type="molecule type" value="Genomic_DNA"/>
</dbReference>
<dbReference type="InterPro" id="IPR027417">
    <property type="entry name" value="P-loop_NTPase"/>
</dbReference>
<dbReference type="EMBL" id="BLLO01000031">
    <property type="protein sequence ID" value="GFH80923.1"/>
    <property type="molecule type" value="Genomic_DNA"/>
</dbReference>
<feature type="region of interest" description="Disordered" evidence="1">
    <location>
        <begin position="25"/>
        <end position="67"/>
    </location>
</feature>
<dbReference type="Proteomes" id="UP000660975">
    <property type="component" value="Unassembled WGS sequence"/>
</dbReference>
<proteinExistence type="predicted"/>